<feature type="domain" description="Glycosyl hydrolase family 98 putative carbohydrate-binding module" evidence="1">
    <location>
        <begin position="14"/>
        <end position="163"/>
    </location>
</feature>
<dbReference type="OrthoDB" id="57532at2"/>
<gene>
    <name evidence="2" type="ordered locus">Deide_1p00980</name>
</gene>
<protein>
    <submittedName>
        <fullName evidence="2">Putative carbohydrate binding module</fullName>
    </submittedName>
</protein>
<evidence type="ECO:0000259" key="1">
    <source>
        <dbReference type="SMART" id="SM00776"/>
    </source>
</evidence>
<dbReference type="Proteomes" id="UP000002208">
    <property type="component" value="Plasmid 1"/>
</dbReference>
<dbReference type="SMART" id="SM00776">
    <property type="entry name" value="NPCBM"/>
    <property type="match status" value="1"/>
</dbReference>
<accession>C1D272</accession>
<dbReference type="InterPro" id="IPR008979">
    <property type="entry name" value="Galactose-bd-like_sf"/>
</dbReference>
<evidence type="ECO:0000313" key="3">
    <source>
        <dbReference type="Proteomes" id="UP000002208"/>
    </source>
</evidence>
<dbReference type="AlphaFoldDB" id="C1D272"/>
<keyword evidence="3" id="KW-1185">Reference proteome</keyword>
<dbReference type="Gene3D" id="2.60.120.1060">
    <property type="entry name" value="NPCBM/NEW2 domain"/>
    <property type="match status" value="1"/>
</dbReference>
<organism evidence="2 3">
    <name type="scientific">Deinococcus deserti (strain DSM 17065 / CIP 109153 / LMG 22923 / VCD115)</name>
    <dbReference type="NCBI Taxonomy" id="546414"/>
    <lineage>
        <taxon>Bacteria</taxon>
        <taxon>Thermotogati</taxon>
        <taxon>Deinococcota</taxon>
        <taxon>Deinococci</taxon>
        <taxon>Deinococcales</taxon>
        <taxon>Deinococcaceae</taxon>
        <taxon>Deinococcus</taxon>
    </lineage>
</organism>
<reference evidence="2 3" key="1">
    <citation type="journal article" date="2009" name="PLoS Genet.">
        <title>Alliance of proteomics and genomics to unravel the specificities of Sahara bacterium Deinococcus deserti.</title>
        <authorList>
            <person name="de Groot A."/>
            <person name="Dulermo R."/>
            <person name="Ortet P."/>
            <person name="Blanchard L."/>
            <person name="Guerin P."/>
            <person name="Fernandez B."/>
            <person name="Vacherie B."/>
            <person name="Dossat C."/>
            <person name="Jolivet E."/>
            <person name="Siguier P."/>
            <person name="Chandler M."/>
            <person name="Barakat M."/>
            <person name="Dedieu A."/>
            <person name="Barbe V."/>
            <person name="Heulin T."/>
            <person name="Sommer S."/>
            <person name="Achouak W."/>
            <person name="Armengaud J."/>
        </authorList>
    </citation>
    <scope>NUCLEOTIDE SEQUENCE [LARGE SCALE GENOMIC DNA]</scope>
    <source>
        <strain evidence="3">DSM 17065 / CIP 109153 / LMG 22923 / VCD115</strain>
        <plasmid evidence="3">pDeide1</plasmid>
    </source>
</reference>
<dbReference type="CAZy" id="CBM51">
    <property type="family name" value="Carbohydrate-Binding Module Family 51"/>
</dbReference>
<dbReference type="KEGG" id="ddr:Deide_1p00980"/>
<dbReference type="EMBL" id="CP001115">
    <property type="protein sequence ID" value="ACO47511.1"/>
    <property type="molecule type" value="Genomic_DNA"/>
</dbReference>
<geneLocation type="plasmid" evidence="3">
    <name>pDeide1</name>
</geneLocation>
<keyword evidence="2" id="KW-0614">Plasmid</keyword>
<dbReference type="Pfam" id="PF08305">
    <property type="entry name" value="NPCBM"/>
    <property type="match status" value="1"/>
</dbReference>
<name>C1D272_DEIDV</name>
<dbReference type="InterPro" id="IPR013222">
    <property type="entry name" value="Glyco_hyd_98_carb-bd"/>
</dbReference>
<dbReference type="SUPFAM" id="SSF49785">
    <property type="entry name" value="Galactose-binding domain-like"/>
    <property type="match status" value="1"/>
</dbReference>
<evidence type="ECO:0000313" key="2">
    <source>
        <dbReference type="EMBL" id="ACO47511.1"/>
    </source>
</evidence>
<sequence>MTRPAGHLTPQRLTATENNLYFETILDGKNAWGPIEVNRSNGEQAAGDGNPLTLNGNTYPVGFGTHAGSDMHFSLQGTNGATCTRFTSLIGVDDEVGNRGSVVFQVYLDGMLAYDSGTMTGASPSRQVDLDLTDKRDLRLVVTDAGDGINYDHADWAMPKVHCVFSGRAIDYRFRFVPETVQAPNGETVTATLVVEDAGVDSMGAPSGPVAFQLAIRMSSLPLSIQLVEPERMYSAVNFPAQFPVKVRLNAAPGTGGLLRIEFVPNLEDFSPFFGLSHRFNLYWNVVPPQRTQLSFPLKKSVLTSR</sequence>
<dbReference type="HOGENOM" id="CLU_908275_0_0_0"/>
<dbReference type="InterPro" id="IPR038637">
    <property type="entry name" value="NPCBM_sf"/>
</dbReference>
<proteinExistence type="predicted"/>